<dbReference type="AlphaFoldDB" id="A0A4V4HTW5"/>
<accession>A0A4V4HTW5</accession>
<dbReference type="Proteomes" id="UP000308671">
    <property type="component" value="Unassembled WGS sequence"/>
</dbReference>
<comment type="caution">
    <text evidence="4">The sequence shown here is derived from an EMBL/GenBank/DDBJ whole genome shotgun (WGS) entry which is preliminary data.</text>
</comment>
<dbReference type="GO" id="GO:0005829">
    <property type="term" value="C:cytosol"/>
    <property type="evidence" value="ECO:0007669"/>
    <property type="project" value="TreeGrafter"/>
</dbReference>
<dbReference type="InterPro" id="IPR020476">
    <property type="entry name" value="Nudix_hydrolase"/>
</dbReference>
<dbReference type="InterPro" id="IPR020084">
    <property type="entry name" value="NUDIX_hydrolase_CS"/>
</dbReference>
<name>A0A4V4HTW5_9HELO</name>
<dbReference type="Gene3D" id="3.90.79.10">
    <property type="entry name" value="Nucleoside Triphosphate Pyrophosphohydrolase"/>
    <property type="match status" value="1"/>
</dbReference>
<dbReference type="PROSITE" id="PS51462">
    <property type="entry name" value="NUDIX"/>
    <property type="match status" value="1"/>
</dbReference>
<reference evidence="4 5" key="1">
    <citation type="submission" date="2017-12" db="EMBL/GenBank/DDBJ databases">
        <title>Comparative genomics of Botrytis spp.</title>
        <authorList>
            <person name="Valero-Jimenez C.A."/>
            <person name="Tapia P."/>
            <person name="Veloso J."/>
            <person name="Silva-Moreno E."/>
            <person name="Staats M."/>
            <person name="Valdes J.H."/>
            <person name="Van Kan J.A.L."/>
        </authorList>
    </citation>
    <scope>NUCLEOTIDE SEQUENCE [LARGE SCALE GENOMIC DNA]</scope>
    <source>
        <strain evidence="4 5">MUCL435</strain>
    </source>
</reference>
<keyword evidence="1 2" id="KW-0378">Hydrolase</keyword>
<dbReference type="InterPro" id="IPR015797">
    <property type="entry name" value="NUDIX_hydrolase-like_dom_sf"/>
</dbReference>
<dbReference type="PANTHER" id="PTHR16099">
    <property type="entry name" value="8-OXO-DGTP DIPHOSPHATES NUDT15"/>
    <property type="match status" value="1"/>
</dbReference>
<comment type="similarity">
    <text evidence="2">Belongs to the Nudix hydrolase family.</text>
</comment>
<evidence type="ECO:0000256" key="2">
    <source>
        <dbReference type="RuleBase" id="RU003476"/>
    </source>
</evidence>
<dbReference type="InterPro" id="IPR000086">
    <property type="entry name" value="NUDIX_hydrolase_dom"/>
</dbReference>
<dbReference type="EMBL" id="PQXL01000338">
    <property type="protein sequence ID" value="THV47066.1"/>
    <property type="molecule type" value="Genomic_DNA"/>
</dbReference>
<dbReference type="PROSITE" id="PS00893">
    <property type="entry name" value="NUDIX_BOX"/>
    <property type="match status" value="1"/>
</dbReference>
<keyword evidence="5" id="KW-1185">Reference proteome</keyword>
<evidence type="ECO:0000256" key="1">
    <source>
        <dbReference type="ARBA" id="ARBA00022801"/>
    </source>
</evidence>
<sequence>MSTPISTPTPTPPHPRIGVGIFLLHPTHPLFTPASPIFLMGQRLGSHGAGMWAHPGGHLEFGEELEECAIREVEEETGLRLRREDVRFLTATNSFFEGDGKEGGKERKHYVTIWMVGRWDGKGEGPRNVEPEKCAGWEWVRWEDMKGFGEENGERKLFSPVTDLLRTRGEVLPPSFE</sequence>
<dbReference type="Pfam" id="PF00293">
    <property type="entry name" value="NUDIX"/>
    <property type="match status" value="1"/>
</dbReference>
<dbReference type="PANTHER" id="PTHR16099:SF5">
    <property type="entry name" value="NUCLEOTIDE TRIPHOSPHATE DIPHOSPHATASE NUDT15"/>
    <property type="match status" value="1"/>
</dbReference>
<dbReference type="SUPFAM" id="SSF55811">
    <property type="entry name" value="Nudix"/>
    <property type="match status" value="1"/>
</dbReference>
<dbReference type="OrthoDB" id="447842at2759"/>
<organism evidence="4 5">
    <name type="scientific">Botrytis galanthina</name>
    <dbReference type="NCBI Taxonomy" id="278940"/>
    <lineage>
        <taxon>Eukaryota</taxon>
        <taxon>Fungi</taxon>
        <taxon>Dikarya</taxon>
        <taxon>Ascomycota</taxon>
        <taxon>Pezizomycotina</taxon>
        <taxon>Leotiomycetes</taxon>
        <taxon>Helotiales</taxon>
        <taxon>Sclerotiniaceae</taxon>
        <taxon>Botrytis</taxon>
    </lineage>
</organism>
<evidence type="ECO:0000313" key="4">
    <source>
        <dbReference type="EMBL" id="THV47066.1"/>
    </source>
</evidence>
<feature type="domain" description="Nudix hydrolase" evidence="3">
    <location>
        <begin position="14"/>
        <end position="163"/>
    </location>
</feature>
<dbReference type="FunFam" id="3.90.79.10:FF:000060">
    <property type="entry name" value="Nudix hydrolase 1"/>
    <property type="match status" value="1"/>
</dbReference>
<dbReference type="GO" id="GO:0006203">
    <property type="term" value="P:dGTP catabolic process"/>
    <property type="evidence" value="ECO:0007669"/>
    <property type="project" value="TreeGrafter"/>
</dbReference>
<dbReference type="PRINTS" id="PR00502">
    <property type="entry name" value="NUDIXFAMILY"/>
</dbReference>
<gene>
    <name evidence="4" type="ORF">BGAL_0338g00140</name>
</gene>
<protein>
    <recommendedName>
        <fullName evidence="3">Nudix hydrolase domain-containing protein</fullName>
    </recommendedName>
</protein>
<dbReference type="CDD" id="cd04678">
    <property type="entry name" value="NUDIX_MTH2_Nudt15"/>
    <property type="match status" value="1"/>
</dbReference>
<dbReference type="GO" id="GO:0035539">
    <property type="term" value="F:8-oxo-7,8-dihydrodeoxyguanosine triphosphate pyrophosphatase activity"/>
    <property type="evidence" value="ECO:0007669"/>
    <property type="project" value="TreeGrafter"/>
</dbReference>
<proteinExistence type="inferred from homology"/>
<evidence type="ECO:0000313" key="5">
    <source>
        <dbReference type="Proteomes" id="UP000308671"/>
    </source>
</evidence>
<evidence type="ECO:0000259" key="3">
    <source>
        <dbReference type="PROSITE" id="PS51462"/>
    </source>
</evidence>